<evidence type="ECO:0000313" key="4">
    <source>
        <dbReference type="Proteomes" id="UP001172102"/>
    </source>
</evidence>
<reference evidence="3" key="1">
    <citation type="submission" date="2023-06" db="EMBL/GenBank/DDBJ databases">
        <title>Genome-scale phylogeny and comparative genomics of the fungal order Sordariales.</title>
        <authorList>
            <consortium name="Lawrence Berkeley National Laboratory"/>
            <person name="Hensen N."/>
            <person name="Bonometti L."/>
            <person name="Westerberg I."/>
            <person name="Brannstrom I.O."/>
            <person name="Guillou S."/>
            <person name="Cros-Aarteil S."/>
            <person name="Calhoun S."/>
            <person name="Haridas S."/>
            <person name="Kuo A."/>
            <person name="Mondo S."/>
            <person name="Pangilinan J."/>
            <person name="Riley R."/>
            <person name="Labutti K."/>
            <person name="Andreopoulos B."/>
            <person name="Lipzen A."/>
            <person name="Chen C."/>
            <person name="Yanf M."/>
            <person name="Daum C."/>
            <person name="Ng V."/>
            <person name="Clum A."/>
            <person name="Steindorff A."/>
            <person name="Ohm R."/>
            <person name="Martin F."/>
            <person name="Silar P."/>
            <person name="Natvig D."/>
            <person name="Lalanne C."/>
            <person name="Gautier V."/>
            <person name="Ament-Velasquez S.L."/>
            <person name="Kruys A."/>
            <person name="Hutchinson M.I."/>
            <person name="Powell A.J."/>
            <person name="Barry K."/>
            <person name="Miller A.N."/>
            <person name="Grigoriev I.V."/>
            <person name="Debuchy R."/>
            <person name="Gladieux P."/>
            <person name="Thoren M.H."/>
            <person name="Johannesson H."/>
        </authorList>
    </citation>
    <scope>NUCLEOTIDE SEQUENCE</scope>
    <source>
        <strain evidence="3">SMH4607-1</strain>
    </source>
</reference>
<dbReference type="InterPro" id="IPR010730">
    <property type="entry name" value="HET"/>
</dbReference>
<dbReference type="Pfam" id="PF06985">
    <property type="entry name" value="HET"/>
    <property type="match status" value="1"/>
</dbReference>
<protein>
    <submittedName>
        <fullName evidence="3">Heterokaryon incompatibility protein-domain-containing protein</fullName>
    </submittedName>
</protein>
<feature type="domain" description="Heterokaryon incompatibility" evidence="2">
    <location>
        <begin position="319"/>
        <end position="495"/>
    </location>
</feature>
<comment type="caution">
    <text evidence="3">The sequence shown here is derived from an EMBL/GenBank/DDBJ whole genome shotgun (WGS) entry which is preliminary data.</text>
</comment>
<sequence length="893" mass="101552">MPPPEVEFDVATRWSFCSWCDEWEANGGIQGVGYLEPNSDAKFRSRRQDAWLQEFRDLLERQKNGEPGHGDGNLLSEDESGAAKLPPDLVFATQDDGETQTRSPSDQSKHAEALLDDLPHRRLTDVQEDASACFLCAKIWSAFVQWATQNFGSPGRLDLSTSRVEMAGLWPKRLPEEGESVDDYTGYTDDGIHGRLCFIQINITVRDPTVPRRWIGPSVTLQRSCEQPSRVADIFEGANAADDDPLTWPEAEPYTARRRPLTADPRLFRKWKALCDAAHDDGCRPGRLPIGSRPLESIRLVDVESMCLVETEHVEDVLWVALSYVWGTAPFRVLTSATLEELKQEGALGAPWIPATIADAITVTRGIGERYLWADSLCIVQDSDVDKMRFVPRMDAIYGRAVLTIINAAGDSALSGLPGVRPGTRFQQEEPFAIGAGHGSSNNTTTTKGEIGADGGVGSDGDRRMWLVQTYEPLRTNIEIIGDSRWFTRGWTFQEAILSRRWLIFTPEQVYWECRQATWREDACWELPLWHQKGQTIIYEPAFYEGAFQNLWDLSTVQSFDETYQCLVHSYVKRCLTRESDGLYAFSGVLRAMTQATGFEFLWGLPKIFLGVALTWPCCRVRPRRRAERCQIDVPVLRRDGEDGGSNGGSQSKTVEACFPSWAWVGWVGQVYFHEVFGHLDSEHASLEFYHIARNDMRAASDEDGRDSLVIQHIPQNQTFRHYRNDYGKPFKGTNPLWRQNTHATVSISDIPTALLVPETRFSLLIVWTSLAELVLELNVNEPRGKDERDKDEEKSYVLRTDDGLKLDVMWDQHPPPFNEHEQQEDESYWKRRVECIVIGRDSLERSRERGQLSVLIVKRHSSGGLSREGEVAIWEDDWNRLSNRRWELVFLI</sequence>
<dbReference type="PANTHER" id="PTHR33112:SF12">
    <property type="entry name" value="HETEROKARYON INCOMPATIBILITY DOMAIN-CONTAINING PROTEIN"/>
    <property type="match status" value="1"/>
</dbReference>
<dbReference type="EMBL" id="JAUKUA010000004">
    <property type="protein sequence ID" value="KAK0716016.1"/>
    <property type="molecule type" value="Genomic_DNA"/>
</dbReference>
<organism evidence="3 4">
    <name type="scientific">Lasiosphaeris hirsuta</name>
    <dbReference type="NCBI Taxonomy" id="260670"/>
    <lineage>
        <taxon>Eukaryota</taxon>
        <taxon>Fungi</taxon>
        <taxon>Dikarya</taxon>
        <taxon>Ascomycota</taxon>
        <taxon>Pezizomycotina</taxon>
        <taxon>Sordariomycetes</taxon>
        <taxon>Sordariomycetidae</taxon>
        <taxon>Sordariales</taxon>
        <taxon>Lasiosphaeriaceae</taxon>
        <taxon>Lasiosphaeris</taxon>
    </lineage>
</organism>
<evidence type="ECO:0000313" key="3">
    <source>
        <dbReference type="EMBL" id="KAK0716016.1"/>
    </source>
</evidence>
<gene>
    <name evidence="3" type="ORF">B0H67DRAFT_255946</name>
</gene>
<proteinExistence type="predicted"/>
<feature type="compositionally biased region" description="Polar residues" evidence="1">
    <location>
        <begin position="439"/>
        <end position="448"/>
    </location>
</feature>
<dbReference type="AlphaFoldDB" id="A0AA40DWV4"/>
<accession>A0AA40DWV4</accession>
<dbReference type="Proteomes" id="UP001172102">
    <property type="component" value="Unassembled WGS sequence"/>
</dbReference>
<evidence type="ECO:0000259" key="2">
    <source>
        <dbReference type="Pfam" id="PF06985"/>
    </source>
</evidence>
<dbReference type="PANTHER" id="PTHR33112">
    <property type="entry name" value="DOMAIN PROTEIN, PUTATIVE-RELATED"/>
    <property type="match status" value="1"/>
</dbReference>
<keyword evidence="4" id="KW-1185">Reference proteome</keyword>
<name>A0AA40DWV4_9PEZI</name>
<feature type="region of interest" description="Disordered" evidence="1">
    <location>
        <begin position="433"/>
        <end position="457"/>
    </location>
</feature>
<evidence type="ECO:0000256" key="1">
    <source>
        <dbReference type="SAM" id="MobiDB-lite"/>
    </source>
</evidence>